<gene>
    <name evidence="3" type="ORF">V6575_03375</name>
</gene>
<organism evidence="3 4">
    <name type="scientific">Roseibium algae</name>
    <dbReference type="NCBI Taxonomy" id="3123038"/>
    <lineage>
        <taxon>Bacteria</taxon>
        <taxon>Pseudomonadati</taxon>
        <taxon>Pseudomonadota</taxon>
        <taxon>Alphaproteobacteria</taxon>
        <taxon>Hyphomicrobiales</taxon>
        <taxon>Stappiaceae</taxon>
        <taxon>Roseibium</taxon>
    </lineage>
</organism>
<evidence type="ECO:0000313" key="3">
    <source>
        <dbReference type="EMBL" id="MEJ8473116.1"/>
    </source>
</evidence>
<dbReference type="SUPFAM" id="SSF103515">
    <property type="entry name" value="Autotransporter"/>
    <property type="match status" value="1"/>
</dbReference>
<protein>
    <submittedName>
        <fullName evidence="3">Outer membrane beta-barrel protein</fullName>
    </submittedName>
</protein>
<evidence type="ECO:0000256" key="2">
    <source>
        <dbReference type="SAM" id="SignalP"/>
    </source>
</evidence>
<reference evidence="3 4" key="1">
    <citation type="submission" date="2024-02" db="EMBL/GenBank/DDBJ databases">
        <title>Roseibium algae sp. nov., isolated from marine alga (Grateloupia sp.), showing potential in myo-inositol conversion.</title>
        <authorList>
            <person name="Wang Y."/>
        </authorList>
    </citation>
    <scope>NUCLEOTIDE SEQUENCE [LARGE SCALE GENOMIC DNA]</scope>
    <source>
        <strain evidence="3 4">H3510</strain>
    </source>
</reference>
<dbReference type="Proteomes" id="UP001385499">
    <property type="component" value="Unassembled WGS sequence"/>
</dbReference>
<dbReference type="InterPro" id="IPR018759">
    <property type="entry name" value="BBP2_2"/>
</dbReference>
<evidence type="ECO:0000313" key="4">
    <source>
        <dbReference type="Proteomes" id="UP001385499"/>
    </source>
</evidence>
<sequence>MLRQLPFLVSFLVLSCTMAVAQDLSSDLRGGVSFSDEDTLSAVANSAESPDNSAGNGAGSDTAAADAAINAAIAEDDSTGLGTAGRVVPARPFADRIAAVRGVQSASGAVQDDGVFGGDTNFDQASGLRLGRFTILPEITITGGWTDNTAQTQSGTSGQLYRISPNITATSNWSRHQLDFALRGTYVGYPDQRSDDNPSLTASTALRLDLNSLTTVNGSAAYTYSREDNSSAESSGGNDDVHQLSTSLGVTRDAGLVGVTLRGALDRNIYTAGDAGTPSSARDNTLYSVNLRLDTNTGATFSPFTEGSLLVRRYDNSCSDALCEDRNANGYQLRGGVAIATGSKLSGEVGAGWRIEDLEDERLENLQGLIVDASLVWSPTRLTTITGGLGTSFEATDIDGASGSIIYSGDLRLAHEFSDRIVGETGIGYSYRTYQGASIEEETLTGLVGLTYALTQNIALQTRYNYRKFTGSDEVSDYSQNSIEAGLRFRH</sequence>
<dbReference type="RefSeq" id="WP_340272633.1">
    <property type="nucleotide sequence ID" value="NZ_JBAKIA010000001.1"/>
</dbReference>
<evidence type="ECO:0000256" key="1">
    <source>
        <dbReference type="SAM" id="MobiDB-lite"/>
    </source>
</evidence>
<dbReference type="PROSITE" id="PS51257">
    <property type="entry name" value="PROKAR_LIPOPROTEIN"/>
    <property type="match status" value="1"/>
</dbReference>
<dbReference type="Pfam" id="PF10082">
    <property type="entry name" value="BBP2_2"/>
    <property type="match status" value="1"/>
</dbReference>
<keyword evidence="2" id="KW-0732">Signal</keyword>
<proteinExistence type="predicted"/>
<dbReference type="EMBL" id="JBAKIA010000001">
    <property type="protein sequence ID" value="MEJ8473116.1"/>
    <property type="molecule type" value="Genomic_DNA"/>
</dbReference>
<comment type="caution">
    <text evidence="3">The sequence shown here is derived from an EMBL/GenBank/DDBJ whole genome shotgun (WGS) entry which is preliminary data.</text>
</comment>
<dbReference type="InterPro" id="IPR036709">
    <property type="entry name" value="Autotransporte_beta_dom_sf"/>
</dbReference>
<accession>A0ABU8TH94</accession>
<feature type="chain" id="PRO_5045491677" evidence="2">
    <location>
        <begin position="22"/>
        <end position="491"/>
    </location>
</feature>
<feature type="compositionally biased region" description="Polar residues" evidence="1">
    <location>
        <begin position="231"/>
        <end position="244"/>
    </location>
</feature>
<keyword evidence="4" id="KW-1185">Reference proteome</keyword>
<feature type="region of interest" description="Disordered" evidence="1">
    <location>
        <begin position="224"/>
        <end position="244"/>
    </location>
</feature>
<name>A0ABU8TH94_9HYPH</name>
<feature type="signal peptide" evidence="2">
    <location>
        <begin position="1"/>
        <end position="21"/>
    </location>
</feature>